<dbReference type="Gene3D" id="2.60.120.260">
    <property type="entry name" value="Galactose-binding domain-like"/>
    <property type="match status" value="3"/>
</dbReference>
<gene>
    <name evidence="2" type="ORF">Z959_12885</name>
</gene>
<evidence type="ECO:0000313" key="2">
    <source>
        <dbReference type="EMBL" id="KEI11984.1"/>
    </source>
</evidence>
<proteinExistence type="predicted"/>
<evidence type="ECO:0000259" key="1">
    <source>
        <dbReference type="PROSITE" id="PS51175"/>
    </source>
</evidence>
<dbReference type="EMBL" id="JENW01000155">
    <property type="protein sequence ID" value="KEI11984.1"/>
    <property type="molecule type" value="Genomic_DNA"/>
</dbReference>
<protein>
    <recommendedName>
        <fullName evidence="1">CBM6 domain-containing protein</fullName>
    </recommendedName>
</protein>
<organism evidence="2 3">
    <name type="scientific">Clostridium novyi B str. ATCC 27606</name>
    <dbReference type="NCBI Taxonomy" id="1443123"/>
    <lineage>
        <taxon>Bacteria</taxon>
        <taxon>Bacillati</taxon>
        <taxon>Bacillota</taxon>
        <taxon>Clostridia</taxon>
        <taxon>Eubacteriales</taxon>
        <taxon>Clostridiaceae</taxon>
        <taxon>Clostridium</taxon>
    </lineage>
</organism>
<feature type="domain" description="CBM6" evidence="1">
    <location>
        <begin position="171"/>
        <end position="309"/>
    </location>
</feature>
<dbReference type="GO" id="GO:0030246">
    <property type="term" value="F:carbohydrate binding"/>
    <property type="evidence" value="ECO:0007669"/>
    <property type="project" value="InterPro"/>
</dbReference>
<dbReference type="InterPro" id="IPR005084">
    <property type="entry name" value="CBM6"/>
</dbReference>
<comment type="caution">
    <text evidence="2">The sequence shown here is derived from an EMBL/GenBank/DDBJ whole genome shotgun (WGS) entry which is preliminary data.</text>
</comment>
<dbReference type="AlphaFoldDB" id="A0AA40IRU2"/>
<accession>A0AA40IRU2</accession>
<dbReference type="SUPFAM" id="SSF49785">
    <property type="entry name" value="Galactose-binding domain-like"/>
    <property type="match status" value="2"/>
</dbReference>
<sequence>MEIQSDKYILGQSTSNIISNQDDEIRLDLSLQPNTTQLLLGPQYDSFTIASLGYIPPIITNATQGTLNGVTIASNGQFVQGFGTSYASELNLIIYTMVAGQYNLNIKYLSGDRNTTLLINVAGASTGVTYSFPKTTDWEVSSASTITVPLNLPKGRVLIKFFNNYGTASPWIGDLEFAFDQTPVVVEIQSSAGNVVRPAFTLSNGYVGAIGDNGGYVISTVNVSKAGIYNLGIKYISGDQTVYVDRTLKLDVNGVWTGETYTFPNTGNWDGSSARVFNVVISLNEGDNTVKFYNSPNYPGPWIGLLTFTQVFFYRTIEAENTTLAGTAKVNDGLVLGIGYGLGSITFEANSLPCTANYDLIIRYVSTTPGRTARIWVNNVQIGGNYTFETTDDWDVFKYKTITIPLNSDSNIIQIS</sequence>
<dbReference type="Proteomes" id="UP000027770">
    <property type="component" value="Unassembled WGS sequence"/>
</dbReference>
<reference evidence="2 3" key="1">
    <citation type="submission" date="2014-02" db="EMBL/GenBank/DDBJ databases">
        <title>Plasmidome dynamics in the species complex Clostridium novyi sensu lato converts strains of independent lineages into distinctly different pathogens.</title>
        <authorList>
            <person name="Skarin H."/>
            <person name="Segerman B."/>
        </authorList>
    </citation>
    <scope>NUCLEOTIDE SEQUENCE [LARGE SCALE GENOMIC DNA]</scope>
    <source>
        <strain evidence="2 3">ATCC 27606</strain>
    </source>
</reference>
<dbReference type="RefSeq" id="WP_039222289.1">
    <property type="nucleotide sequence ID" value="NZ_JENW01000155.1"/>
</dbReference>
<name>A0AA40IRU2_CLONO</name>
<evidence type="ECO:0000313" key="3">
    <source>
        <dbReference type="Proteomes" id="UP000027770"/>
    </source>
</evidence>
<dbReference type="InterPro" id="IPR008979">
    <property type="entry name" value="Galactose-bd-like_sf"/>
</dbReference>
<keyword evidence="3" id="KW-1185">Reference proteome</keyword>
<dbReference type="PROSITE" id="PS51175">
    <property type="entry name" value="CBM6"/>
    <property type="match status" value="1"/>
</dbReference>